<dbReference type="InterPro" id="IPR050358">
    <property type="entry name" value="RSE1/DDB1/CFT1"/>
</dbReference>
<feature type="domain" description="RSE1/DDB1/CPSF1 first beta-propeller" evidence="5">
    <location>
        <begin position="15"/>
        <end position="153"/>
    </location>
</feature>
<dbReference type="VEuPathDB" id="TriTrypDB:TcCL_ESM01851"/>
<dbReference type="PANTHER" id="PTHR10644">
    <property type="entry name" value="DNA REPAIR/RNA PROCESSING CPSF FAMILY"/>
    <property type="match status" value="1"/>
</dbReference>
<dbReference type="InterPro" id="IPR058543">
    <property type="entry name" value="Beta-prop_RSE1/DDB1/CPSF1_2nd"/>
</dbReference>
<dbReference type="VEuPathDB" id="TriTrypDB:TcG_00237"/>
<dbReference type="Pfam" id="PF10433">
    <property type="entry name" value="Beta-prop_RSE1_1st"/>
    <property type="match status" value="1"/>
</dbReference>
<dbReference type="GO" id="GO:0005634">
    <property type="term" value="C:nucleus"/>
    <property type="evidence" value="ECO:0007669"/>
    <property type="project" value="UniProtKB-SubCell"/>
</dbReference>
<feature type="coiled-coil region" evidence="3">
    <location>
        <begin position="874"/>
        <end position="901"/>
    </location>
</feature>
<comment type="subcellular location">
    <subcellularLocation>
        <location evidence="1">Nucleus</location>
    </subcellularLocation>
</comment>
<keyword evidence="3" id="KW-0175">Coiled coil</keyword>
<dbReference type="EMBL" id="PRFA01000186">
    <property type="protein sequence ID" value="PWU85050.1"/>
    <property type="molecule type" value="Genomic_DNA"/>
</dbReference>
<evidence type="ECO:0000313" key="8">
    <source>
        <dbReference type="Proteomes" id="UP000246121"/>
    </source>
</evidence>
<dbReference type="Gene3D" id="2.130.10.10">
    <property type="entry name" value="YVTN repeat-like/Quinoprotein amine dehydrogenase"/>
    <property type="match status" value="2"/>
</dbReference>
<evidence type="ECO:0000313" key="7">
    <source>
        <dbReference type="EMBL" id="PWU85050.1"/>
    </source>
</evidence>
<dbReference type="VEuPathDB" id="TriTrypDB:TCDM_04462"/>
<dbReference type="VEuPathDB" id="TriTrypDB:TcCLB.507511.10"/>
<dbReference type="Proteomes" id="UP000246121">
    <property type="component" value="Unassembled WGS sequence"/>
</dbReference>
<dbReference type="VEuPathDB" id="TriTrypDB:TCSYLVIO_004170"/>
<dbReference type="InterPro" id="IPR015943">
    <property type="entry name" value="WD40/YVTN_repeat-like_dom_sf"/>
</dbReference>
<dbReference type="VEuPathDB" id="TriTrypDB:BCY84_18377"/>
<feature type="domain" description="RSE1/DDB1/CPSF1 second beta-propeller" evidence="6">
    <location>
        <begin position="627"/>
        <end position="980"/>
    </location>
</feature>
<name>A0A2V2ULU5_TRYCR</name>
<organism evidence="7 8">
    <name type="scientific">Trypanosoma cruzi</name>
    <dbReference type="NCBI Taxonomy" id="5693"/>
    <lineage>
        <taxon>Eukaryota</taxon>
        <taxon>Discoba</taxon>
        <taxon>Euglenozoa</taxon>
        <taxon>Kinetoplastea</taxon>
        <taxon>Metakinetoplastina</taxon>
        <taxon>Trypanosomatida</taxon>
        <taxon>Trypanosomatidae</taxon>
        <taxon>Trypanosoma</taxon>
        <taxon>Schizotrypanum</taxon>
    </lineage>
</organism>
<comment type="caution">
    <text evidence="7">The sequence shown here is derived from an EMBL/GenBank/DDBJ whole genome shotgun (WGS) entry which is preliminary data.</text>
</comment>
<sequence>MLHAAVKPSLPASGVTHSLVGQFSARLPAGVRELILFKKNKLELWRISCGEEWVSSLTYVASTQLNAPPVSVAICRPPGFAVDVIAMCLDDFHVSFVQYDPVRMRLSTLALVQLDDREVVNDVMPLEPIMRADPTGRFVAVLARRRHMFLIPLLGLTRSENGDCVTGIHLEAENNTKLKEAMAPVDDWGDEDDYKGLAEETDPSIPPEKETTVHIEPEKHDSRVVDAFDGLLQIGHLSMFSVSLAVNGVIRYVRDMQFIESSGEPIVAFLCERHPTWAGRVKLVEWRTKAVESKMLSSQIVWVQISAASTSNRKLLLIGEVDDVPYNVTHMTPVGPFSQIPSGVICYGINTVMHVTTKRGYGVYLNNGGMEECANSKSSAMSYGKVGWCDPKMEASTALFKVNLSLANCTASFMSIVNEMLHLLVVSEEDGVVLTLSITAQSSSVQGIRIAILGTDCYCSGIARLGDQIVFLGSACGDSCIAKVDMFHSDVAKRFQIIESMEAIGFISDVDVVDCTSMDETDPNQLNGVNNSSLCDTPYAELLGKTILEPMPSVSIAECRAVMDLAVCAGRGGTGSLFVLRQSVRNKVFRRENVNAISAFFLETSQVHKRSRAEHEGEEGATQHPAQPSPPHLLLTGLSFTILFAVRGESLLHVRRSEFLTAYRTVFATEIPWLNALLQVTEKEGRLISFDGKTLLQKFNFMSEREAGKKRFVKAASIAADLMLFFPLLEDGTLFRLALKAAKTAPTKEVFAEGVTAFALWPEQRRVVIFFTDGTMTIKEMESCEVCATFPQFANLPHYSTPATDESNKGARDDEAIPQVSHVEIVTMRDDNTVEATALVVILTTGELAVYKVISSDAVGPLRLKKSMHHFLDHKAEREVIESIEMKRKRLQRERGVVENDTQLMRQYSRRIVPFDAIGGNAGAYVCGQHPLFLFWDRRTRELEAYRHQTLGPVRGFVPFRIINSGYIYCCEGFVDFASMDTYCRPTGQGWLTRRIHLGVTPHFVVYHPPARSCFVVTSKKEPFRPQRSPFDVQLKIVYDEESGGVQSITTEAPVCNMPPIAPNAGIRVPMADRFEIRLMSTTDWACTDTLLLEENERVLGAQMMEIQCEKDAEGLHTAPVCVVSTAFPLGEDITCRGRILLLATMCTKKKRKIVLFHSEPLNGPATAVVGIRHHIAVAVGGTIKLFRFDWNNRKLVVGALLYAGTYVTRMSSFRNYLIYGDLSRSCAIARFNEENHTLSVLGKDRNAVSVVHCDMMYHDRAFGLLCSDDERNLLVMGYTPRVQETEAGSPNKVLESVLSLDGEYRLSGGCLVKSLRFRSLAGNSSVTLYVTNYGEIGFIVPIGEQANRTASWLMRRLQIDLPHSAGLTPRMFLGLSQGSPRTAMRAKEMLVSASLLNEFFFLDIHSRKTIASAAYTQLERVTNVASLVYEECNLF</sequence>
<evidence type="ECO:0000259" key="4">
    <source>
        <dbReference type="Pfam" id="PF03178"/>
    </source>
</evidence>
<gene>
    <name evidence="7" type="ORF">C4B63_186g7</name>
</gene>
<dbReference type="GO" id="GO:0003676">
    <property type="term" value="F:nucleic acid binding"/>
    <property type="evidence" value="ECO:0007669"/>
    <property type="project" value="InterPro"/>
</dbReference>
<dbReference type="VEuPathDB" id="TriTrypDB:TcCL_Unassigned04266"/>
<protein>
    <submittedName>
        <fullName evidence="7">Putative cleavage and polyadenylation specificity factor-like protein</fullName>
    </submittedName>
</protein>
<dbReference type="InterPro" id="IPR018846">
    <property type="entry name" value="Beta-prop_RSE1/DDB1/CPSF1_1st"/>
</dbReference>
<evidence type="ECO:0000256" key="2">
    <source>
        <dbReference type="ARBA" id="ARBA00023242"/>
    </source>
</evidence>
<evidence type="ECO:0000256" key="1">
    <source>
        <dbReference type="ARBA" id="ARBA00004123"/>
    </source>
</evidence>
<feature type="domain" description="RSE1/DDB1/CPSF1 C-terminal" evidence="4">
    <location>
        <begin position="1075"/>
        <end position="1400"/>
    </location>
</feature>
<reference evidence="7 8" key="1">
    <citation type="journal article" date="2018" name="Microb. Genom.">
        <title>Expanding an expanded genome: long-read sequencing of Trypanosoma cruzi.</title>
        <authorList>
            <person name="Berna L."/>
            <person name="Rodriguez M."/>
            <person name="Chiribao M.L."/>
            <person name="Parodi-Talice A."/>
            <person name="Pita S."/>
            <person name="Rijo G."/>
            <person name="Alvarez-Valin F."/>
            <person name="Robello C."/>
        </authorList>
    </citation>
    <scope>NUCLEOTIDE SEQUENCE [LARGE SCALE GENOMIC DNA]</scope>
    <source>
        <strain evidence="7 8">Dm28c</strain>
    </source>
</reference>
<proteinExistence type="predicted"/>
<dbReference type="VEuPathDB" id="TriTrypDB:TcCLB.506871.140"/>
<keyword evidence="2" id="KW-0539">Nucleus</keyword>
<dbReference type="Pfam" id="PF03178">
    <property type="entry name" value="CPSF_A"/>
    <property type="match status" value="1"/>
</dbReference>
<dbReference type="VEuPathDB" id="TriTrypDB:TcYC6_0052960"/>
<dbReference type="VEuPathDB" id="TriTrypDB:ECC02_003789"/>
<evidence type="ECO:0000256" key="3">
    <source>
        <dbReference type="SAM" id="Coils"/>
    </source>
</evidence>
<dbReference type="VEuPathDB" id="TriTrypDB:TcCLB.507509.89"/>
<evidence type="ECO:0000259" key="6">
    <source>
        <dbReference type="Pfam" id="PF23726"/>
    </source>
</evidence>
<accession>A0A2V2ULU5</accession>
<dbReference type="VEuPathDB" id="TriTrypDB:C4B63_186g7"/>
<dbReference type="Pfam" id="PF23726">
    <property type="entry name" value="Beta-prop_RSE1_2nd"/>
    <property type="match status" value="1"/>
</dbReference>
<dbReference type="VEuPathDB" id="TriTrypDB:TcBrA4_0100060"/>
<evidence type="ECO:0000259" key="5">
    <source>
        <dbReference type="Pfam" id="PF10433"/>
    </source>
</evidence>
<dbReference type="VEuPathDB" id="TriTrypDB:Tc_MARK_2916"/>
<dbReference type="InterPro" id="IPR004871">
    <property type="entry name" value="RSE1/DDB1/CPSF1_C"/>
</dbReference>
<dbReference type="VEuPathDB" id="TriTrypDB:C3747_55g164"/>